<dbReference type="EMBL" id="JAKOGI010002296">
    <property type="protein sequence ID" value="KAJ8422325.1"/>
    <property type="molecule type" value="Genomic_DNA"/>
</dbReference>
<evidence type="ECO:0000256" key="1">
    <source>
        <dbReference type="SAM" id="MobiDB-lite"/>
    </source>
</evidence>
<comment type="caution">
    <text evidence="2">The sequence shown here is derived from an EMBL/GenBank/DDBJ whole genome shotgun (WGS) entry which is preliminary data.</text>
</comment>
<proteinExistence type="predicted"/>
<reference evidence="2" key="1">
    <citation type="submission" date="2022-04" db="EMBL/GenBank/DDBJ databases">
        <title>Carnegiea gigantea Genome sequencing and assembly v2.</title>
        <authorList>
            <person name="Copetti D."/>
            <person name="Sanderson M.J."/>
            <person name="Burquez A."/>
            <person name="Wojciechowski M.F."/>
        </authorList>
    </citation>
    <scope>NUCLEOTIDE SEQUENCE</scope>
    <source>
        <strain evidence="2">SGP5-SGP5p</strain>
        <tissue evidence="2">Aerial part</tissue>
    </source>
</reference>
<evidence type="ECO:0000313" key="2">
    <source>
        <dbReference type="EMBL" id="KAJ8422325.1"/>
    </source>
</evidence>
<name>A0A9Q1GNM6_9CARY</name>
<dbReference type="AlphaFoldDB" id="A0A9Q1GNM6"/>
<protein>
    <submittedName>
        <fullName evidence="2">Uncharacterized protein</fullName>
    </submittedName>
</protein>
<keyword evidence="3" id="KW-1185">Reference proteome</keyword>
<feature type="compositionally biased region" description="Pro residues" evidence="1">
    <location>
        <begin position="188"/>
        <end position="197"/>
    </location>
</feature>
<accession>A0A9Q1GNM6</accession>
<evidence type="ECO:0000313" key="3">
    <source>
        <dbReference type="Proteomes" id="UP001153076"/>
    </source>
</evidence>
<organism evidence="2 3">
    <name type="scientific">Carnegiea gigantea</name>
    <dbReference type="NCBI Taxonomy" id="171969"/>
    <lineage>
        <taxon>Eukaryota</taxon>
        <taxon>Viridiplantae</taxon>
        <taxon>Streptophyta</taxon>
        <taxon>Embryophyta</taxon>
        <taxon>Tracheophyta</taxon>
        <taxon>Spermatophyta</taxon>
        <taxon>Magnoliopsida</taxon>
        <taxon>eudicotyledons</taxon>
        <taxon>Gunneridae</taxon>
        <taxon>Pentapetalae</taxon>
        <taxon>Caryophyllales</taxon>
        <taxon>Cactineae</taxon>
        <taxon>Cactaceae</taxon>
        <taxon>Cactoideae</taxon>
        <taxon>Echinocereeae</taxon>
        <taxon>Carnegiea</taxon>
    </lineage>
</organism>
<dbReference type="Proteomes" id="UP001153076">
    <property type="component" value="Unassembled WGS sequence"/>
</dbReference>
<feature type="compositionally biased region" description="Low complexity" evidence="1">
    <location>
        <begin position="77"/>
        <end position="90"/>
    </location>
</feature>
<sequence>MEGLLRAAFGIDIPGSRDDILHDVVDKPLDEGVEPFDMSKRTLKVLGTRSSGTAQLLIYPNSSPRIAQLVIQSDLKPTTQPTSSPRPSDSVQPAHPSSSTVRAQPVMRHDLKPPTQPSPSMTPIEPLVQKPPDLVPATQVQQPYRPITSPASEQASKRPSIKHAELTAASVPTIEQPHVRCLTSSGAPRPPIQPLRPPTASIKALNGASLEASQ</sequence>
<gene>
    <name evidence="2" type="ORF">Cgig2_011617</name>
</gene>
<feature type="region of interest" description="Disordered" evidence="1">
    <location>
        <begin position="76"/>
        <end position="200"/>
    </location>
</feature>